<dbReference type="PANTHER" id="PTHR13812:SF19">
    <property type="entry name" value="KETIMINE REDUCTASE MU-CRYSTALLIN"/>
    <property type="match status" value="1"/>
</dbReference>
<dbReference type="GO" id="GO:0005737">
    <property type="term" value="C:cytoplasm"/>
    <property type="evidence" value="ECO:0007669"/>
    <property type="project" value="TreeGrafter"/>
</dbReference>
<dbReference type="SUPFAM" id="SSF51735">
    <property type="entry name" value="NAD(P)-binding Rossmann-fold domains"/>
    <property type="match status" value="1"/>
</dbReference>
<dbReference type="Proteomes" id="UP000515960">
    <property type="component" value="Chromosome"/>
</dbReference>
<dbReference type="Gene3D" id="3.40.50.720">
    <property type="entry name" value="NAD(P)-binding Rossmann-like Domain"/>
    <property type="match status" value="1"/>
</dbReference>
<keyword evidence="2" id="KW-1185">Reference proteome</keyword>
<dbReference type="InterPro" id="IPR003462">
    <property type="entry name" value="ODC_Mu_crystall"/>
</dbReference>
<evidence type="ECO:0000313" key="1">
    <source>
        <dbReference type="EMBL" id="QNL43457.1"/>
    </source>
</evidence>
<gene>
    <name evidence="1" type="ORF">H8790_08135</name>
</gene>
<protein>
    <submittedName>
        <fullName evidence="1">Ornithine cyclodeaminase family protein</fullName>
    </submittedName>
</protein>
<dbReference type="PANTHER" id="PTHR13812">
    <property type="entry name" value="KETIMINE REDUCTASE MU-CRYSTALLIN"/>
    <property type="match status" value="1"/>
</dbReference>
<proteinExistence type="predicted"/>
<dbReference type="Gene3D" id="3.30.1780.10">
    <property type="entry name" value="ornithine cyclodeaminase, domain 1"/>
    <property type="match status" value="1"/>
</dbReference>
<dbReference type="RefSeq" id="WP_187332048.1">
    <property type="nucleotide sequence ID" value="NZ_CP060490.1"/>
</dbReference>
<dbReference type="PIRSF" id="PIRSF001439">
    <property type="entry name" value="CryM"/>
    <property type="match status" value="1"/>
</dbReference>
<reference evidence="1 2" key="1">
    <citation type="submission" date="2020-08" db="EMBL/GenBank/DDBJ databases">
        <authorList>
            <person name="Liu C."/>
            <person name="Sun Q."/>
        </authorList>
    </citation>
    <scope>NUCLEOTIDE SEQUENCE [LARGE SCALE GENOMIC DNA]</scope>
    <source>
        <strain evidence="1 2">NSJ-62</strain>
    </source>
</reference>
<name>A0A7G9B1M6_9FIRM</name>
<dbReference type="EMBL" id="CP060490">
    <property type="protein sequence ID" value="QNL43457.1"/>
    <property type="molecule type" value="Genomic_DNA"/>
</dbReference>
<sequence>MAGKENKVLWISQEEAMEIGAGDLNWVMNNVIRANKMLGRGETIEIPLFHMMWQEGKHAGKRIGLHACILNSDEENVHVAGVKEIPSNPTNPRKLGKPRSNGLVELFDEETGYPLAVVDDTLVSGIRTGCGSGLGAKCFAREDSEVMGLVGSGVIAGYCMQATLMFMKHIKKIKVYDIRRENAEKFCERWKHLGYEFSVVDSAEEAIRDSDIVHTVTTVDVGEEYVEPAWLKKGSFHSFVSQYDYKEECHLLPNVKFGMDWLDRLNDRDSCTLANMVLDGKMAKPTYPLVTQVSDVLLGNKPGRTNPDDIYLFATIGIVITDVLNCYEVYKGCLEKGLGTEVYQWKEPHNM</sequence>
<dbReference type="KEGG" id="ohi:H8790_08135"/>
<evidence type="ECO:0000313" key="2">
    <source>
        <dbReference type="Proteomes" id="UP000515960"/>
    </source>
</evidence>
<dbReference type="InterPro" id="IPR023401">
    <property type="entry name" value="ODC_N"/>
</dbReference>
<dbReference type="InterPro" id="IPR036291">
    <property type="entry name" value="NAD(P)-bd_dom_sf"/>
</dbReference>
<dbReference type="AlphaFoldDB" id="A0A7G9B1M6"/>
<dbReference type="Pfam" id="PF02423">
    <property type="entry name" value="OCD_Mu_crystall"/>
    <property type="match status" value="1"/>
</dbReference>
<accession>A0A7G9B1M6</accession>
<organism evidence="1 2">
    <name type="scientific">Oscillibacter hominis</name>
    <dbReference type="NCBI Taxonomy" id="2763056"/>
    <lineage>
        <taxon>Bacteria</taxon>
        <taxon>Bacillati</taxon>
        <taxon>Bacillota</taxon>
        <taxon>Clostridia</taxon>
        <taxon>Eubacteriales</taxon>
        <taxon>Oscillospiraceae</taxon>
        <taxon>Oscillibacter</taxon>
    </lineage>
</organism>